<organism evidence="1 2">
    <name type="scientific">Kazachstania africana (strain ATCC 22294 / BCRC 22015 / CBS 2517 / CECT 1963 / NBRC 1671 / NRRL Y-8276)</name>
    <name type="common">Yeast</name>
    <name type="synonym">Kluyveromyces africanus</name>
    <dbReference type="NCBI Taxonomy" id="1071382"/>
    <lineage>
        <taxon>Eukaryota</taxon>
        <taxon>Fungi</taxon>
        <taxon>Dikarya</taxon>
        <taxon>Ascomycota</taxon>
        <taxon>Saccharomycotina</taxon>
        <taxon>Saccharomycetes</taxon>
        <taxon>Saccharomycetales</taxon>
        <taxon>Saccharomycetaceae</taxon>
        <taxon>Kazachstania</taxon>
    </lineage>
</organism>
<accession>H2AV15</accession>
<dbReference type="KEGG" id="kaf:KAFR_0E00610"/>
<evidence type="ECO:0000313" key="1">
    <source>
        <dbReference type="EMBL" id="CCF58215.1"/>
    </source>
</evidence>
<name>H2AV15_KAZAF</name>
<evidence type="ECO:0000313" key="2">
    <source>
        <dbReference type="Proteomes" id="UP000005220"/>
    </source>
</evidence>
<dbReference type="InParanoid" id="H2AV15"/>
<gene>
    <name evidence="1" type="primary">KAFR0E00610</name>
    <name evidence="1" type="ORF">KAFR_0E00610</name>
</gene>
<reference evidence="1 2" key="1">
    <citation type="journal article" date="2011" name="Proc. Natl. Acad. Sci. U.S.A.">
        <title>Evolutionary erosion of yeast sex chromosomes by mating-type switching accidents.</title>
        <authorList>
            <person name="Gordon J.L."/>
            <person name="Armisen D."/>
            <person name="Proux-Wera E."/>
            <person name="Oheigeartaigh S.S."/>
            <person name="Byrne K.P."/>
            <person name="Wolfe K.H."/>
        </authorList>
    </citation>
    <scope>NUCLEOTIDE SEQUENCE [LARGE SCALE GENOMIC DNA]</scope>
    <source>
        <strain evidence="2">ATCC 22294 / BCRC 22015 / CBS 2517 / CECT 1963 / NBRC 1671 / NRRL Y-8276</strain>
    </source>
</reference>
<dbReference type="GeneID" id="13882692"/>
<dbReference type="RefSeq" id="XP_003957350.1">
    <property type="nucleotide sequence ID" value="XM_003957301.1"/>
</dbReference>
<protein>
    <submittedName>
        <fullName evidence="1">Uncharacterized protein</fullName>
    </submittedName>
</protein>
<keyword evidence="2" id="KW-1185">Reference proteome</keyword>
<dbReference type="Proteomes" id="UP000005220">
    <property type="component" value="Chromosome 5"/>
</dbReference>
<dbReference type="EMBL" id="HE650825">
    <property type="protein sequence ID" value="CCF58215.1"/>
    <property type="molecule type" value="Genomic_DNA"/>
</dbReference>
<proteinExistence type="predicted"/>
<sequence>MSDDGNLSGIDVATFDETLDLESSGGKEPQLNGIDYLKIHPLNEQDNVLNQTIGIEKLKGPRVVVFLNKLVYVYAPLNKEILFAFELPNPEHLIAYSVDGDSAAVLTNHANIIFLSFRKLAKIGETSMKPFFEQLPLLGKIIFKKYKNYIFYSFDRQNIFECEITNNFQVIHHRNIYSACTSVIIDFFSSGSFLLVWIRSSDPLEAVRVDICRREYSIEYELFKKYTILGFHSGDSHVIKMIKDDAFLVVTSRFATFIYIYPNMEQVDMIPVARPFKFRKNEKETTHFINSTVEKLDRYGFMYRILLYFSTGACSSGIINLYALYNPTNKNVKSERASGGLKKILKWQLLNPLSHWEGEVPINFMQRVNKSNFIVFNKADGVFCVEVKSNKENDFNFESWKVKIDGFNFENKLYHDTGLLNSVGDLNHTVVSCGSSNKHDNGFIELYQRRFPHLPLSLEVSLPHKNVVDIWLNNREGNITYVHSEEIFEMNLHKDEKRSSPKRKGSLQPENFISERGNIVTILTLTDTNEILVCSGPVLSLDNPAWDLSLQLYQTGRYLISRYNIETGVTERFYEGKVGGGLTGISAALVQESNVFLLVQNQDSTILLYENNKILASRAWDGPSIASMHLSVLKQTGIFSVTLLTVTGEILCLCSNLARVRLFIQNEFATALKPVITPNLFFCTLFYDSHSIYAINHNDSSYGVLLQVENSLNNVRLFENTDKTLSIVTHDENSKVRVYKTDISKLNEDPKFLPKVITFDSRVPIAICNLQFKKWLGLLLIHNKEKRGYELVLFDYITRKELAIQNVPGQLGSKYMLQEISNHNLGSFTKTLFAGWFVLYIGSENPCFKVVNVVKQNLIKNVHTVRINCLVSSLIITVARNGLNKVILTFFGDGVKEFLLEITQEGSKLSEVSSLSQEQSKLPYVSSAFSVEQKLRIFNSYPSRLLPRVERSFNGTPSYLTKVVVSTQNSPLLQKPLVRLLSVSNGSSSSIYSACIDSNNVLHIKKNVECRPDCGYFGTGPSVSIPLYFKVNKIIAIDNKYRETIYGMKFDEKASQSSMPLFLIVGSNCSLYYIERTAPERYQPSGLLTQWTFVRLGSRYEKKENVDKQEYKMLISDYK</sequence>
<dbReference type="AlphaFoldDB" id="H2AV15"/>
<dbReference type="HOGENOM" id="CLU_280611_0_0_1"/>